<evidence type="ECO:0000313" key="1">
    <source>
        <dbReference type="EMBL" id="EEX69605.1"/>
    </source>
</evidence>
<dbReference type="RefSeq" id="WP_005839842.1">
    <property type="nucleotide sequence ID" value="NZ_GG697141.2"/>
</dbReference>
<accession>C9KKF5</accession>
<name>C9KKF5_9FIRM</name>
<dbReference type="Pfam" id="PF19866">
    <property type="entry name" value="DUF6339"/>
    <property type="match status" value="1"/>
</dbReference>
<dbReference type="STRING" id="500635.MITSMUL_03654"/>
<dbReference type="GeneID" id="93480809"/>
<dbReference type="EMBL" id="ABWK02000009">
    <property type="protein sequence ID" value="EEX69605.1"/>
    <property type="molecule type" value="Genomic_DNA"/>
</dbReference>
<dbReference type="InterPro" id="IPR045920">
    <property type="entry name" value="DUF6339"/>
</dbReference>
<comment type="caution">
    <text evidence="1">The sequence shown here is derived from an EMBL/GenBank/DDBJ whole genome shotgun (WGS) entry which is preliminary data.</text>
</comment>
<proteinExistence type="predicted"/>
<protein>
    <submittedName>
        <fullName evidence="1">Uncharacterized protein</fullName>
    </submittedName>
</protein>
<organism evidence="1 2">
    <name type="scientific">Mitsuokella multacida DSM 20544</name>
    <dbReference type="NCBI Taxonomy" id="500635"/>
    <lineage>
        <taxon>Bacteria</taxon>
        <taxon>Bacillati</taxon>
        <taxon>Bacillota</taxon>
        <taxon>Negativicutes</taxon>
        <taxon>Selenomonadales</taxon>
        <taxon>Selenomonadaceae</taxon>
        <taxon>Mitsuokella</taxon>
    </lineage>
</organism>
<dbReference type="PATRIC" id="fig|500635.8.peg.1042"/>
<sequence>MRLQYLTDEGIQYLKGNFEANLPRYIQRDSAYFADLLKKQDFLQDTGYDFNSFASNLQVTDDASTDDVHNAEVIHRALSDLPYYMAIDEKIWAALLHTYLFDFVCEKKKDLLDENVRDYQNKIYNSFFTYTRHGKRRGTFVNCVASLYWGAEMVYDPSNHDDPYGLLKEIAATGYPSTIVIFSSSRILGRRETCIGFLKAIRKLRMAQKWNVDRPAVVSGIKYLNLIAGLSMLDMRSEEEIEHITEMFYQGYFQNQEHKDEQ</sequence>
<dbReference type="eggNOG" id="ENOG502ZBE4">
    <property type="taxonomic scope" value="Bacteria"/>
</dbReference>
<evidence type="ECO:0000313" key="2">
    <source>
        <dbReference type="Proteomes" id="UP000003671"/>
    </source>
</evidence>
<reference evidence="1" key="1">
    <citation type="submission" date="2009-09" db="EMBL/GenBank/DDBJ databases">
        <authorList>
            <person name="Weinstock G."/>
            <person name="Sodergren E."/>
            <person name="Clifton S."/>
            <person name="Fulton L."/>
            <person name="Fulton B."/>
            <person name="Courtney L."/>
            <person name="Fronick C."/>
            <person name="Harrison M."/>
            <person name="Strong C."/>
            <person name="Farmer C."/>
            <person name="Delahaunty K."/>
            <person name="Markovic C."/>
            <person name="Hall O."/>
            <person name="Minx P."/>
            <person name="Tomlinson C."/>
            <person name="Mitreva M."/>
            <person name="Nelson J."/>
            <person name="Hou S."/>
            <person name="Wollam A."/>
            <person name="Pepin K.H."/>
            <person name="Johnson M."/>
            <person name="Bhonagiri V."/>
            <person name="Nash W.E."/>
            <person name="Warren W."/>
            <person name="Chinwalla A."/>
            <person name="Mardis E.R."/>
            <person name="Wilson R.K."/>
        </authorList>
    </citation>
    <scope>NUCLEOTIDE SEQUENCE [LARGE SCALE GENOMIC DNA]</scope>
    <source>
        <strain evidence="1">DSM 20544</strain>
    </source>
</reference>
<dbReference type="AlphaFoldDB" id="C9KKF5"/>
<keyword evidence="2" id="KW-1185">Reference proteome</keyword>
<dbReference type="Proteomes" id="UP000003671">
    <property type="component" value="Unassembled WGS sequence"/>
</dbReference>
<gene>
    <name evidence="1" type="ORF">MITSMUL_03654</name>
</gene>
<dbReference type="HOGENOM" id="CLU_067511_0_0_9"/>